<dbReference type="PROSITE" id="PS51318">
    <property type="entry name" value="TAT"/>
    <property type="match status" value="1"/>
</dbReference>
<feature type="signal peptide" evidence="1">
    <location>
        <begin position="1"/>
        <end position="26"/>
    </location>
</feature>
<dbReference type="RefSeq" id="WP_348266277.1">
    <property type="nucleotide sequence ID" value="NZ_CP121194.1"/>
</dbReference>
<dbReference type="InterPro" id="IPR006311">
    <property type="entry name" value="TAT_signal"/>
</dbReference>
<dbReference type="EMBL" id="CP121194">
    <property type="protein sequence ID" value="XBH08767.1"/>
    <property type="molecule type" value="Genomic_DNA"/>
</dbReference>
<dbReference type="SUPFAM" id="SSF51182">
    <property type="entry name" value="RmlC-like cupins"/>
    <property type="match status" value="1"/>
</dbReference>
<gene>
    <name evidence="3" type="ORF">P4G45_09685</name>
</gene>
<evidence type="ECO:0000313" key="3">
    <source>
        <dbReference type="EMBL" id="XBH08767.1"/>
    </source>
</evidence>
<evidence type="ECO:0000256" key="1">
    <source>
        <dbReference type="SAM" id="SignalP"/>
    </source>
</evidence>
<accession>A0AAU7CT39</accession>
<dbReference type="InterPro" id="IPR013096">
    <property type="entry name" value="Cupin_2"/>
</dbReference>
<dbReference type="KEGG" id="epl:P4G45_09685"/>
<keyword evidence="1" id="KW-0732">Signal</keyword>
<name>A0AAU7CT39_9BACT</name>
<dbReference type="Gene3D" id="2.60.120.10">
    <property type="entry name" value="Jelly Rolls"/>
    <property type="match status" value="1"/>
</dbReference>
<dbReference type="Pfam" id="PF07883">
    <property type="entry name" value="Cupin_2"/>
    <property type="match status" value="1"/>
</dbReference>
<dbReference type="AlphaFoldDB" id="A0AAU7CT39"/>
<dbReference type="InterPro" id="IPR014710">
    <property type="entry name" value="RmlC-like_jellyroll"/>
</dbReference>
<sequence>MENLSRRDLCVALSAFAAMGSVAAQAQALANPGDKVLSDSQAFPFDKLPVSHSKNGGESRHVTKGVLPTGEYVEMHETTLPPGQMPHPPHKHRHSEFMMIREGTVEFDNDGNKETVGPGGVIFAASEKTHGLKNVGSVAAQYFVIAIGRESGVQQV</sequence>
<protein>
    <submittedName>
        <fullName evidence="3">Cupin domain-containing protein</fullName>
    </submittedName>
</protein>
<dbReference type="InterPro" id="IPR011051">
    <property type="entry name" value="RmlC_Cupin_sf"/>
</dbReference>
<evidence type="ECO:0000259" key="2">
    <source>
        <dbReference type="Pfam" id="PF07883"/>
    </source>
</evidence>
<organism evidence="3">
    <name type="scientific">Edaphobacter paludis</name>
    <dbReference type="NCBI Taxonomy" id="3035702"/>
    <lineage>
        <taxon>Bacteria</taxon>
        <taxon>Pseudomonadati</taxon>
        <taxon>Acidobacteriota</taxon>
        <taxon>Terriglobia</taxon>
        <taxon>Terriglobales</taxon>
        <taxon>Acidobacteriaceae</taxon>
        <taxon>Edaphobacter</taxon>
    </lineage>
</organism>
<proteinExistence type="predicted"/>
<feature type="chain" id="PRO_5043728041" evidence="1">
    <location>
        <begin position="27"/>
        <end position="156"/>
    </location>
</feature>
<feature type="domain" description="Cupin type-2" evidence="2">
    <location>
        <begin position="78"/>
        <end position="145"/>
    </location>
</feature>
<reference evidence="3" key="1">
    <citation type="submission" date="2023-03" db="EMBL/GenBank/DDBJ databases">
        <title>Edaphobacter sp.</title>
        <authorList>
            <person name="Huber K.J."/>
            <person name="Papendorf J."/>
            <person name="Pilke C."/>
            <person name="Bunk B."/>
            <person name="Sproeer C."/>
            <person name="Pester M."/>
        </authorList>
    </citation>
    <scope>NUCLEOTIDE SEQUENCE</scope>
    <source>
        <strain evidence="3">DSM 109919</strain>
    </source>
</reference>